<reference evidence="1 2" key="1">
    <citation type="submission" date="2016-08" db="EMBL/GenBank/DDBJ databases">
        <authorList>
            <consortium name="Lentinula edodes genome sequencing consortium"/>
            <person name="Sakamoto Y."/>
            <person name="Nakade K."/>
            <person name="Sato S."/>
            <person name="Yoshida Y."/>
            <person name="Miyazaki K."/>
            <person name="Natsume S."/>
            <person name="Konno N."/>
        </authorList>
    </citation>
    <scope>NUCLEOTIDE SEQUENCE [LARGE SCALE GENOMIC DNA]</scope>
    <source>
        <strain evidence="1 2">NBRC 111202</strain>
    </source>
</reference>
<organism evidence="1 2">
    <name type="scientific">Lentinula edodes</name>
    <name type="common">Shiitake mushroom</name>
    <name type="synonym">Lentinus edodes</name>
    <dbReference type="NCBI Taxonomy" id="5353"/>
    <lineage>
        <taxon>Eukaryota</taxon>
        <taxon>Fungi</taxon>
        <taxon>Dikarya</taxon>
        <taxon>Basidiomycota</taxon>
        <taxon>Agaricomycotina</taxon>
        <taxon>Agaricomycetes</taxon>
        <taxon>Agaricomycetidae</taxon>
        <taxon>Agaricales</taxon>
        <taxon>Marasmiineae</taxon>
        <taxon>Omphalotaceae</taxon>
        <taxon>Lentinula</taxon>
    </lineage>
</organism>
<comment type="caution">
    <text evidence="1">The sequence shown here is derived from an EMBL/GenBank/DDBJ whole genome shotgun (WGS) entry which is preliminary data.</text>
</comment>
<name>A0A1Q3EE29_LENED</name>
<evidence type="ECO:0000313" key="2">
    <source>
        <dbReference type="Proteomes" id="UP000188533"/>
    </source>
</evidence>
<dbReference type="Proteomes" id="UP000188533">
    <property type="component" value="Unassembled WGS sequence"/>
</dbReference>
<proteinExistence type="predicted"/>
<accession>A0A1Q3EE29</accession>
<keyword evidence="2" id="KW-1185">Reference proteome</keyword>
<dbReference type="EMBL" id="BDGU01000250">
    <property type="protein sequence ID" value="GAW05419.1"/>
    <property type="molecule type" value="Genomic_DNA"/>
</dbReference>
<evidence type="ECO:0000313" key="1">
    <source>
        <dbReference type="EMBL" id="GAW05419.1"/>
    </source>
</evidence>
<gene>
    <name evidence="1" type="ORF">LENED_007278</name>
</gene>
<reference evidence="1 2" key="2">
    <citation type="submission" date="2017-02" db="EMBL/GenBank/DDBJ databases">
        <title>A genome survey and senescence transcriptome analysis in Lentinula edodes.</title>
        <authorList>
            <person name="Sakamoto Y."/>
            <person name="Nakade K."/>
            <person name="Sato S."/>
            <person name="Yoshida Y."/>
            <person name="Miyazaki K."/>
            <person name="Natsume S."/>
            <person name="Konno N."/>
        </authorList>
    </citation>
    <scope>NUCLEOTIDE SEQUENCE [LARGE SCALE GENOMIC DNA]</scope>
    <source>
        <strain evidence="1 2">NBRC 111202</strain>
    </source>
</reference>
<dbReference type="AlphaFoldDB" id="A0A1Q3EE29"/>
<sequence length="187" mass="21633">MSLSEIFAVFSWDWVTAKVPGFRHSHYHQYPWPPGTYSPECPSAIFAQHYARHQKLYCDALFERNKPFCKASKDGRGVGGEVPGYWNWDGSCDGDGVGARAFPFMSLEPLERDLDLDRRLLKLRETLEDSVKLWILNNLFELTCWKRRRVLCDFSEYKAHIREDVTNSVSIYPAHNLRSVSAILSLD</sequence>
<protein>
    <submittedName>
        <fullName evidence="1">Uncharacterized protein</fullName>
    </submittedName>
</protein>